<dbReference type="Proteomes" id="UP000091820">
    <property type="component" value="Unassembled WGS sequence"/>
</dbReference>
<name>A0A1A9X292_9MUSC</name>
<proteinExistence type="inferred from homology"/>
<dbReference type="AlphaFoldDB" id="A0A1A9X292"/>
<comment type="function">
    <text evidence="5">S-adenosyl-L-methionine-dependent protein-lysine N-methyltransferase that methylates elongation factor 1-alpha.</text>
</comment>
<organism evidence="7 8">
    <name type="scientific">Glossina brevipalpis</name>
    <dbReference type="NCBI Taxonomy" id="37001"/>
    <lineage>
        <taxon>Eukaryota</taxon>
        <taxon>Metazoa</taxon>
        <taxon>Ecdysozoa</taxon>
        <taxon>Arthropoda</taxon>
        <taxon>Hexapoda</taxon>
        <taxon>Insecta</taxon>
        <taxon>Pterygota</taxon>
        <taxon>Neoptera</taxon>
        <taxon>Endopterygota</taxon>
        <taxon>Diptera</taxon>
        <taxon>Brachycera</taxon>
        <taxon>Muscomorpha</taxon>
        <taxon>Hippoboscoidea</taxon>
        <taxon>Glossinidae</taxon>
        <taxon>Glossina</taxon>
    </lineage>
</organism>
<dbReference type="PROSITE" id="PS00092">
    <property type="entry name" value="N6_MTASE"/>
    <property type="match status" value="1"/>
</dbReference>
<reference evidence="7" key="2">
    <citation type="submission" date="2020-05" db="UniProtKB">
        <authorList>
            <consortium name="EnsemblMetazoa"/>
        </authorList>
    </citation>
    <scope>IDENTIFICATION</scope>
    <source>
        <strain evidence="7">IAEA</strain>
    </source>
</reference>
<keyword evidence="2 5" id="KW-0963">Cytoplasm</keyword>
<dbReference type="EnsemblMetazoa" id="GBRI041646-RA">
    <property type="protein sequence ID" value="GBRI041646-PA"/>
    <property type="gene ID" value="GBRI041646"/>
</dbReference>
<evidence type="ECO:0000313" key="8">
    <source>
        <dbReference type="Proteomes" id="UP000091820"/>
    </source>
</evidence>
<evidence type="ECO:0000256" key="5">
    <source>
        <dbReference type="HAMAP-Rule" id="MF_03187"/>
    </source>
</evidence>
<evidence type="ECO:0000256" key="3">
    <source>
        <dbReference type="ARBA" id="ARBA00022603"/>
    </source>
</evidence>
<evidence type="ECO:0000256" key="2">
    <source>
        <dbReference type="ARBA" id="ARBA00022490"/>
    </source>
</evidence>
<dbReference type="GO" id="GO:0016279">
    <property type="term" value="F:protein-lysine N-methyltransferase activity"/>
    <property type="evidence" value="ECO:0007669"/>
    <property type="project" value="UniProtKB-UniRule"/>
</dbReference>
<reference evidence="8" key="1">
    <citation type="submission" date="2014-03" db="EMBL/GenBank/DDBJ databases">
        <authorList>
            <person name="Aksoy S."/>
            <person name="Warren W."/>
            <person name="Wilson R.K."/>
        </authorList>
    </citation>
    <scope>NUCLEOTIDE SEQUENCE [LARGE SCALE GENOMIC DNA]</scope>
    <source>
        <strain evidence="8">IAEA</strain>
    </source>
</reference>
<keyword evidence="8" id="KW-1185">Reference proteome</keyword>
<dbReference type="STRING" id="37001.A0A1A9X292"/>
<evidence type="ECO:0000313" key="7">
    <source>
        <dbReference type="EnsemblMetazoa" id="GBRI041646-PA"/>
    </source>
</evidence>
<dbReference type="PANTHER" id="PTHR13200">
    <property type="entry name" value="EEF1A LYSINE METHYLTRANSFERASE 1"/>
    <property type="match status" value="1"/>
</dbReference>
<comment type="similarity">
    <text evidence="5">Belongs to the class I-like SAM-binding methyltransferase superfamily. EFM5 family.</text>
</comment>
<dbReference type="InterPro" id="IPR002052">
    <property type="entry name" value="DNA_methylase_N6_adenine_CS"/>
</dbReference>
<evidence type="ECO:0000256" key="1">
    <source>
        <dbReference type="ARBA" id="ARBA00004496"/>
    </source>
</evidence>
<dbReference type="InterPro" id="IPR019369">
    <property type="entry name" value="Efm5/EEF1AKMT1"/>
</dbReference>
<accession>A0A1A9X292</accession>
<dbReference type="PANTHER" id="PTHR13200:SF0">
    <property type="entry name" value="EEF1A LYSINE METHYLTRANSFERASE 1"/>
    <property type="match status" value="1"/>
</dbReference>
<dbReference type="GO" id="GO:0005737">
    <property type="term" value="C:cytoplasm"/>
    <property type="evidence" value="ECO:0007669"/>
    <property type="project" value="UniProtKB-SubCell"/>
</dbReference>
<evidence type="ECO:0000256" key="6">
    <source>
        <dbReference type="SAM" id="Coils"/>
    </source>
</evidence>
<dbReference type="HAMAP" id="MF_03187">
    <property type="entry name" value="Methyltr_EFM5"/>
    <property type="match status" value="1"/>
</dbReference>
<dbReference type="GO" id="GO:0003676">
    <property type="term" value="F:nucleic acid binding"/>
    <property type="evidence" value="ECO:0007669"/>
    <property type="project" value="InterPro"/>
</dbReference>
<dbReference type="Pfam" id="PF10237">
    <property type="entry name" value="N6-adenineMlase"/>
    <property type="match status" value="1"/>
</dbReference>
<evidence type="ECO:0000256" key="4">
    <source>
        <dbReference type="ARBA" id="ARBA00022679"/>
    </source>
</evidence>
<dbReference type="GO" id="GO:0032259">
    <property type="term" value="P:methylation"/>
    <property type="evidence" value="ECO:0007669"/>
    <property type="project" value="UniProtKB-KW"/>
</dbReference>
<comment type="subcellular location">
    <subcellularLocation>
        <location evidence="1 5">Cytoplasm</location>
    </subcellularLocation>
</comment>
<keyword evidence="4 5" id="KW-0808">Transferase</keyword>
<sequence>MEDENLSLSADTLAILNEFLKEKVDREREELEKIRNKNYKDLHFEEDWQLSQFWYSSETKGVFGKIVQQILHAADVSSTHGFHIALLSCPSLYKTIKDIHDTVRIFEYDKRFAAFGDDFVFYDFNEGCNANNLRQFNQQYDLIVADPPFLSEECITKMCKIIEVLLKPSAKVIFCSGVLVEPWLCVSLPVKRCKYQPQHERNLGNEFACYANFDLDDYVTR</sequence>
<dbReference type="EC" id="2.1.1.-" evidence="5"/>
<dbReference type="VEuPathDB" id="VectorBase:GBRI041646"/>
<protein>
    <recommendedName>
        <fullName evidence="5">Protein-lysine N-methyltransferase</fullName>
        <ecNumber evidence="5">2.1.1.-</ecNumber>
    </recommendedName>
</protein>
<keyword evidence="3 5" id="KW-0489">Methyltransferase</keyword>
<keyword evidence="6" id="KW-0175">Coiled coil</keyword>
<dbReference type="InterPro" id="IPR041370">
    <property type="entry name" value="Mlase_EEF1AKMT1/ZCCHC4"/>
</dbReference>
<feature type="coiled-coil region" evidence="6">
    <location>
        <begin position="10"/>
        <end position="37"/>
    </location>
</feature>